<dbReference type="Proteomes" id="UP000224871">
    <property type="component" value="Unassembled WGS sequence"/>
</dbReference>
<organism evidence="2 3">
    <name type="scientific">Xenorhabdus innexi</name>
    <dbReference type="NCBI Taxonomy" id="290109"/>
    <lineage>
        <taxon>Bacteria</taxon>
        <taxon>Pseudomonadati</taxon>
        <taxon>Pseudomonadota</taxon>
        <taxon>Gammaproteobacteria</taxon>
        <taxon>Enterobacterales</taxon>
        <taxon>Morganellaceae</taxon>
        <taxon>Xenorhabdus</taxon>
    </lineage>
</organism>
<keyword evidence="4" id="KW-1185">Reference proteome</keyword>
<evidence type="ECO:0000313" key="3">
    <source>
        <dbReference type="Proteomes" id="UP000196435"/>
    </source>
</evidence>
<dbReference type="Proteomes" id="UP000196435">
    <property type="component" value="Unassembled WGS sequence"/>
</dbReference>
<dbReference type="EMBL" id="NIBU01000042">
    <property type="protein sequence ID" value="PHM31184.1"/>
    <property type="molecule type" value="Genomic_DNA"/>
</dbReference>
<evidence type="ECO:0000313" key="1">
    <source>
        <dbReference type="EMBL" id="PHM31184.1"/>
    </source>
</evidence>
<evidence type="ECO:0000313" key="2">
    <source>
        <dbReference type="EMBL" id="SIP73679.1"/>
    </source>
</evidence>
<gene>
    <name evidence="1" type="ORF">Xinn_02962</name>
    <name evidence="2" type="ORF">XIS1_450033</name>
</gene>
<accession>A0A1N6MY77</accession>
<name>A0A1N6MY77_9GAMM</name>
<reference evidence="1 4" key="3">
    <citation type="journal article" date="2017" name="Nat. Microbiol.">
        <title>Natural product diversity associated with the nematode symbionts Photorhabdus and Xenorhabdus.</title>
        <authorList>
            <person name="Tobias N.J."/>
            <person name="Wolff H."/>
            <person name="Djahanschiri B."/>
            <person name="Grundmann F."/>
            <person name="Kronenwerth M."/>
            <person name="Shi Y.M."/>
            <person name="Simonyi S."/>
            <person name="Grun P."/>
            <person name="Shapiro-Ilan D."/>
            <person name="Pidot S.J."/>
            <person name="Stinear T.P."/>
            <person name="Ebersberger I."/>
            <person name="Bode H.B."/>
        </authorList>
    </citation>
    <scope>NUCLEOTIDE SEQUENCE [LARGE SCALE GENOMIC DNA]</scope>
    <source>
        <strain evidence="1 4">DSM 16336</strain>
    </source>
</reference>
<reference evidence="2" key="1">
    <citation type="submission" date="2016-12" db="EMBL/GenBank/DDBJ databases">
        <authorList>
            <person name="Song W.-J."/>
            <person name="Kurnit D.M."/>
        </authorList>
    </citation>
    <scope>NUCLEOTIDE SEQUENCE [LARGE SCALE GENOMIC DNA]</scope>
    <source>
        <strain evidence="2">HGB1681</strain>
    </source>
</reference>
<reference evidence="3" key="2">
    <citation type="submission" date="2016-12" db="EMBL/GenBank/DDBJ databases">
        <authorList>
            <person name="Gaudriault S."/>
        </authorList>
    </citation>
    <scope>NUCLEOTIDE SEQUENCE [LARGE SCALE GENOMIC DNA]</scope>
    <source>
        <strain evidence="3">HGB1681 (deposited as PTA-6826 in the American Type Culture Collection)</strain>
    </source>
</reference>
<sequence>MRVGCYSGIQRLVVYSFCFSFLLISWPKPVSANPALAAGLLVRVIAQTTAKRAVTQATARQAAAKAAAKRAGKEYPLTEAAIQATIRKEAAEKAAATVSAMSRSATSRAATVPVNSSLRKAGQATWAGLSVASGVMTVSELVDSFNSGDFQVATSGTSLGNGKYKVEVGGRTRIVDFQPSPNSPVILYGNDSVNFEPDWDSVSSDTPLVKGILLDGKGTESFPVPSSVIQSNFFNNKLATYSSDIPSLSGDYFYIKDDELSSVKSLMLTEVVKRFEMRGDSKLYINSVSGDNDSFDYITSSESIDVLDFNVIRNPDSRNTEDSLFFPNAYNYFKANVPVIINRKEIKSNFEPCDRVTQDSDGNRIWGDYICIPPSESDYLFRAERTDIPVSVVLNRNYDGNYFNDKLKSSSVRVVSANELPNLLKDKSIDNSIVANLINDLLYDAAAQNGYEGITVSDGDYVTASDVNNVLKDLGYEKISTLDFFSPIQNIEIDSSFHDITINNNGGGNGGGGNIDFKLDLGIDPQIKSPNLEKPPTGKDIAQPIIDSLSFMDEFKLTGKDASCPVANIEFSLWEFEFKAVVDGHCDLIERNRKLFELITSIAWAFLALRIVLAA</sequence>
<protein>
    <submittedName>
        <fullName evidence="2">Uncharacterized protein</fullName>
    </submittedName>
</protein>
<dbReference type="EMBL" id="FTLG01000187">
    <property type="protein sequence ID" value="SIP73679.1"/>
    <property type="molecule type" value="Genomic_DNA"/>
</dbReference>
<dbReference type="RefSeq" id="WP_086953171.1">
    <property type="nucleotide sequence ID" value="NZ_CAWNQC010000240.1"/>
</dbReference>
<proteinExistence type="predicted"/>
<evidence type="ECO:0000313" key="4">
    <source>
        <dbReference type="Proteomes" id="UP000224871"/>
    </source>
</evidence>
<dbReference type="AlphaFoldDB" id="A0A1N6MY77"/>